<name>A0A6B0SVI2_9EURY</name>
<evidence type="ECO:0000313" key="3">
    <source>
        <dbReference type="Proteomes" id="UP000437065"/>
    </source>
</evidence>
<gene>
    <name evidence="2" type="ORF">GRX01_01055</name>
</gene>
<comment type="caution">
    <text evidence="2">The sequence shown here is derived from an EMBL/GenBank/DDBJ whole genome shotgun (WGS) entry which is preliminary data.</text>
</comment>
<dbReference type="Proteomes" id="UP000437065">
    <property type="component" value="Unassembled WGS sequence"/>
</dbReference>
<keyword evidence="1" id="KW-0472">Membrane</keyword>
<proteinExistence type="predicted"/>
<evidence type="ECO:0000256" key="1">
    <source>
        <dbReference type="SAM" id="Phobius"/>
    </source>
</evidence>
<accession>A0A6B0SVI2</accession>
<evidence type="ECO:0000313" key="2">
    <source>
        <dbReference type="EMBL" id="MXR39950.1"/>
    </source>
</evidence>
<dbReference type="EMBL" id="WUUS01000001">
    <property type="protein sequence ID" value="MXR39950.1"/>
    <property type="molecule type" value="Genomic_DNA"/>
</dbReference>
<organism evidence="2 3">
    <name type="scientific">Halobaculum saliterrae</name>
    <dbReference type="NCBI Taxonomy" id="2073113"/>
    <lineage>
        <taxon>Archaea</taxon>
        <taxon>Methanobacteriati</taxon>
        <taxon>Methanobacteriota</taxon>
        <taxon>Stenosarchaea group</taxon>
        <taxon>Halobacteria</taxon>
        <taxon>Halobacteriales</taxon>
        <taxon>Haloferacaceae</taxon>
        <taxon>Halobaculum</taxon>
    </lineage>
</organism>
<reference evidence="2 3" key="1">
    <citation type="submission" date="2019-12" db="EMBL/GenBank/DDBJ databases">
        <title>Isolation and characterization of three novel carbon monoxide-oxidizing members of Halobacteria from salione crusts and soils.</title>
        <authorList>
            <person name="Myers M.R."/>
            <person name="King G.M."/>
        </authorList>
    </citation>
    <scope>NUCLEOTIDE SEQUENCE [LARGE SCALE GENOMIC DNA]</scope>
    <source>
        <strain evidence="2 3">WSA2</strain>
    </source>
</reference>
<keyword evidence="3" id="KW-1185">Reference proteome</keyword>
<keyword evidence="1" id="KW-1133">Transmembrane helix</keyword>
<sequence>MPATTTATDPLARLDRIGTETEAIVVALLAAGIAGHVALGIAALTFLAGVLPALL</sequence>
<feature type="transmembrane region" description="Helical" evidence="1">
    <location>
        <begin position="23"/>
        <end position="51"/>
    </location>
</feature>
<dbReference type="RefSeq" id="WP_159662561.1">
    <property type="nucleotide sequence ID" value="NZ_WUUS01000001.1"/>
</dbReference>
<protein>
    <submittedName>
        <fullName evidence="2">Uncharacterized protein</fullName>
    </submittedName>
</protein>
<dbReference type="AlphaFoldDB" id="A0A6B0SVI2"/>
<keyword evidence="1" id="KW-0812">Transmembrane</keyword>